<dbReference type="AlphaFoldDB" id="A0A6J4R5P7"/>
<name>A0A6J4R5P7_9ACTN</name>
<accession>A0A6J4R5P7</accession>
<evidence type="ECO:0000313" key="2">
    <source>
        <dbReference type="EMBL" id="CAA9463577.1"/>
    </source>
</evidence>
<organism evidence="2">
    <name type="scientific">uncultured Solirubrobacteraceae bacterium</name>
    <dbReference type="NCBI Taxonomy" id="1162706"/>
    <lineage>
        <taxon>Bacteria</taxon>
        <taxon>Bacillati</taxon>
        <taxon>Actinomycetota</taxon>
        <taxon>Thermoleophilia</taxon>
        <taxon>Solirubrobacterales</taxon>
        <taxon>Solirubrobacteraceae</taxon>
        <taxon>environmental samples</taxon>
    </lineage>
</organism>
<dbReference type="EC" id="5.2.1.8" evidence="2"/>
<evidence type="ECO:0000256" key="1">
    <source>
        <dbReference type="SAM" id="MobiDB-lite"/>
    </source>
</evidence>
<sequence>DHEREAAGRGPQRPAAVLPARARGHRRRRGRGGRLGPRRRGPLRRRLVEDRPAVRRLVGSWRHLQVRARQGTGHPRLGPGRGGDARRRPAAHHHPAEPRLRQARRRGRHRPGRDARLRRRPRGRRL</sequence>
<feature type="non-terminal residue" evidence="2">
    <location>
        <position position="1"/>
    </location>
</feature>
<feature type="compositionally biased region" description="Basic residues" evidence="1">
    <location>
        <begin position="22"/>
        <end position="45"/>
    </location>
</feature>
<reference evidence="2" key="1">
    <citation type="submission" date="2020-02" db="EMBL/GenBank/DDBJ databases">
        <authorList>
            <person name="Meier V. D."/>
        </authorList>
    </citation>
    <scope>NUCLEOTIDE SEQUENCE</scope>
    <source>
        <strain evidence="2">AVDCRST_MAG38</strain>
    </source>
</reference>
<protein>
    <submittedName>
        <fullName evidence="2">Peptidylprolyl isomerase, FKBP-type</fullName>
        <ecNumber evidence="2">5.2.1.8</ecNumber>
    </submittedName>
</protein>
<keyword evidence="2" id="KW-0413">Isomerase</keyword>
<gene>
    <name evidence="2" type="ORF">AVDCRST_MAG38-442</name>
</gene>
<proteinExistence type="predicted"/>
<dbReference type="GO" id="GO:0003755">
    <property type="term" value="F:peptidyl-prolyl cis-trans isomerase activity"/>
    <property type="evidence" value="ECO:0007669"/>
    <property type="project" value="UniProtKB-EC"/>
</dbReference>
<feature type="non-terminal residue" evidence="2">
    <location>
        <position position="126"/>
    </location>
</feature>
<feature type="region of interest" description="Disordered" evidence="1">
    <location>
        <begin position="1"/>
        <end position="126"/>
    </location>
</feature>
<dbReference type="EMBL" id="CADCVJ010000025">
    <property type="protein sequence ID" value="CAA9463577.1"/>
    <property type="molecule type" value="Genomic_DNA"/>
</dbReference>
<feature type="compositionally biased region" description="Basic residues" evidence="1">
    <location>
        <begin position="101"/>
        <end position="126"/>
    </location>
</feature>